<dbReference type="RefSeq" id="WP_132872384.1">
    <property type="nucleotide sequence ID" value="NZ_JBLJBI010000083.1"/>
</dbReference>
<dbReference type="InterPro" id="IPR013429">
    <property type="entry name" value="Regulatory_FmdB_Zinc_ribbon"/>
</dbReference>
<evidence type="ECO:0000313" key="4">
    <source>
        <dbReference type="Proteomes" id="UP000294614"/>
    </source>
</evidence>
<dbReference type="EMBL" id="SMGG01000003">
    <property type="protein sequence ID" value="TCK62376.1"/>
    <property type="molecule type" value="Genomic_DNA"/>
</dbReference>
<sequence>MPIYEYSCENCGKVTEKLVSFSAADNPVECPECKGEAKRMISASAFHLKGGGWYAQGYGKNESKPSCPAAGSGGGCGGCPAAKG</sequence>
<reference evidence="3 4" key="1">
    <citation type="submission" date="2019-03" db="EMBL/GenBank/DDBJ databases">
        <title>Genomic Encyclopedia of Type Strains, Phase IV (KMG-IV): sequencing the most valuable type-strain genomes for metagenomic binning, comparative biology and taxonomic classification.</title>
        <authorList>
            <person name="Goeker M."/>
        </authorList>
    </citation>
    <scope>NUCLEOTIDE SEQUENCE [LARGE SCALE GENOMIC DNA]</scope>
    <source>
        <strain evidence="3 4">DSM 24984</strain>
    </source>
</reference>
<dbReference type="SMART" id="SM00834">
    <property type="entry name" value="CxxC_CXXC_SSSS"/>
    <property type="match status" value="1"/>
</dbReference>
<dbReference type="NCBIfam" id="TIGR02605">
    <property type="entry name" value="CxxC_CxxC_SSSS"/>
    <property type="match status" value="1"/>
</dbReference>
<dbReference type="AlphaFoldDB" id="A0A4R1KCU8"/>
<dbReference type="Proteomes" id="UP000294614">
    <property type="component" value="Unassembled WGS sequence"/>
</dbReference>
<dbReference type="PANTHER" id="PTHR34404">
    <property type="entry name" value="REGULATORY PROTEIN, FMDB FAMILY"/>
    <property type="match status" value="1"/>
</dbReference>
<accession>A0A4R1KCU8</accession>
<evidence type="ECO:0000313" key="3">
    <source>
        <dbReference type="EMBL" id="TCK62376.1"/>
    </source>
</evidence>
<dbReference type="PANTHER" id="PTHR34404:SF2">
    <property type="entry name" value="CONSERVED SERINE RICH PROTEIN"/>
    <property type="match status" value="1"/>
</dbReference>
<dbReference type="Pfam" id="PF09723">
    <property type="entry name" value="Zn_ribbon_8"/>
    <property type="match status" value="1"/>
</dbReference>
<name>A0A4R1KCU8_9BACT</name>
<organism evidence="3 4">
    <name type="scientific">Seleniivibrio woodruffii</name>
    <dbReference type="NCBI Taxonomy" id="1078050"/>
    <lineage>
        <taxon>Bacteria</taxon>
        <taxon>Pseudomonadati</taxon>
        <taxon>Deferribacterota</taxon>
        <taxon>Deferribacteres</taxon>
        <taxon>Deferribacterales</taxon>
        <taxon>Geovibrionaceae</taxon>
        <taxon>Seleniivibrio</taxon>
    </lineage>
</organism>
<evidence type="ECO:0000259" key="2">
    <source>
        <dbReference type="SMART" id="SM00834"/>
    </source>
</evidence>
<comment type="caution">
    <text evidence="3">The sequence shown here is derived from an EMBL/GenBank/DDBJ whole genome shotgun (WGS) entry which is preliminary data.</text>
</comment>
<dbReference type="Gene3D" id="2.20.28.30">
    <property type="entry name" value="RNA polymerase ii, chain L"/>
    <property type="match status" value="1"/>
</dbReference>
<feature type="region of interest" description="Disordered" evidence="1">
    <location>
        <begin position="61"/>
        <end position="84"/>
    </location>
</feature>
<gene>
    <name evidence="3" type="ORF">C8D98_0902</name>
</gene>
<feature type="domain" description="Putative regulatory protein FmdB zinc ribbon" evidence="2">
    <location>
        <begin position="1"/>
        <end position="42"/>
    </location>
</feature>
<keyword evidence="4" id="KW-1185">Reference proteome</keyword>
<proteinExistence type="predicted"/>
<protein>
    <submittedName>
        <fullName evidence="3">Putative FmdB family regulatory protein</fullName>
    </submittedName>
</protein>
<evidence type="ECO:0000256" key="1">
    <source>
        <dbReference type="SAM" id="MobiDB-lite"/>
    </source>
</evidence>
<dbReference type="OrthoDB" id="9813321at2"/>